<reference evidence="3" key="2">
    <citation type="journal article" date="2022" name="Microb. Genom.">
        <title>A chromosome-scale genome assembly of the tomato pathogen Cladosporium fulvum reveals a compartmentalized genome architecture and the presence of a dispensable chromosome.</title>
        <authorList>
            <person name="Zaccaron A.Z."/>
            <person name="Chen L.H."/>
            <person name="Samaras A."/>
            <person name="Stergiopoulos I."/>
        </authorList>
    </citation>
    <scope>NUCLEOTIDE SEQUENCE</scope>
    <source>
        <strain evidence="3">Race5_Kim</strain>
    </source>
</reference>
<dbReference type="CDD" id="cd05380">
    <property type="entry name" value="CAP_euk"/>
    <property type="match status" value="1"/>
</dbReference>
<dbReference type="InterPro" id="IPR018244">
    <property type="entry name" value="Allrgn_V5/Tpx1_CS"/>
</dbReference>
<evidence type="ECO:0000313" key="3">
    <source>
        <dbReference type="EMBL" id="UJO21828.1"/>
    </source>
</evidence>
<dbReference type="InterPro" id="IPR001283">
    <property type="entry name" value="CRISP-related"/>
</dbReference>
<evidence type="ECO:0000313" key="4">
    <source>
        <dbReference type="Proteomes" id="UP000756132"/>
    </source>
</evidence>
<keyword evidence="1" id="KW-0732">Signal</keyword>
<dbReference type="GO" id="GO:0005576">
    <property type="term" value="C:extracellular region"/>
    <property type="evidence" value="ECO:0007669"/>
    <property type="project" value="InterPro"/>
</dbReference>
<accession>A0A9Q8PG22</accession>
<dbReference type="OrthoDB" id="337038at2759"/>
<reference evidence="3" key="1">
    <citation type="submission" date="2021-12" db="EMBL/GenBank/DDBJ databases">
        <authorList>
            <person name="Zaccaron A."/>
            <person name="Stergiopoulos I."/>
        </authorList>
    </citation>
    <scope>NUCLEOTIDE SEQUENCE</scope>
    <source>
        <strain evidence="3">Race5_Kim</strain>
    </source>
</reference>
<dbReference type="EMBL" id="CP090171">
    <property type="protein sequence ID" value="UJO21828.1"/>
    <property type="molecule type" value="Genomic_DNA"/>
</dbReference>
<feature type="domain" description="SCP" evidence="2">
    <location>
        <begin position="57"/>
        <end position="209"/>
    </location>
</feature>
<dbReference type="AlphaFoldDB" id="A0A9Q8PG22"/>
<dbReference type="RefSeq" id="XP_047766194.1">
    <property type="nucleotide sequence ID" value="XM_047908013.1"/>
</dbReference>
<dbReference type="KEGG" id="ffu:CLAFUR5_08865"/>
<feature type="signal peptide" evidence="1">
    <location>
        <begin position="1"/>
        <end position="17"/>
    </location>
</feature>
<gene>
    <name evidence="3" type="ORF">CLAFUR5_08865</name>
</gene>
<protein>
    <submittedName>
        <fullName evidence="3">Pathogenesis-related protein</fullName>
    </submittedName>
</protein>
<dbReference type="PRINTS" id="PR00837">
    <property type="entry name" value="V5TPXLIKE"/>
</dbReference>
<proteinExistence type="predicted"/>
<dbReference type="OMA" id="TITDLWY"/>
<dbReference type="GeneID" id="71988743"/>
<name>A0A9Q8PG22_PASFU</name>
<dbReference type="InterPro" id="IPR014044">
    <property type="entry name" value="CAP_dom"/>
</dbReference>
<dbReference type="PROSITE" id="PS01009">
    <property type="entry name" value="CRISP_1"/>
    <property type="match status" value="1"/>
</dbReference>
<dbReference type="InterPro" id="IPR035940">
    <property type="entry name" value="CAP_sf"/>
</dbReference>
<dbReference type="Pfam" id="PF00188">
    <property type="entry name" value="CAP"/>
    <property type="match status" value="1"/>
</dbReference>
<organism evidence="3 4">
    <name type="scientific">Passalora fulva</name>
    <name type="common">Tomato leaf mold</name>
    <name type="synonym">Cladosporium fulvum</name>
    <dbReference type="NCBI Taxonomy" id="5499"/>
    <lineage>
        <taxon>Eukaryota</taxon>
        <taxon>Fungi</taxon>
        <taxon>Dikarya</taxon>
        <taxon>Ascomycota</taxon>
        <taxon>Pezizomycotina</taxon>
        <taxon>Dothideomycetes</taxon>
        <taxon>Dothideomycetidae</taxon>
        <taxon>Mycosphaerellales</taxon>
        <taxon>Mycosphaerellaceae</taxon>
        <taxon>Fulvia</taxon>
    </lineage>
</organism>
<dbReference type="SUPFAM" id="SSF55797">
    <property type="entry name" value="PR-1-like"/>
    <property type="match status" value="1"/>
</dbReference>
<evidence type="ECO:0000259" key="2">
    <source>
        <dbReference type="SMART" id="SM00198"/>
    </source>
</evidence>
<dbReference type="Proteomes" id="UP000756132">
    <property type="component" value="Chromosome 9"/>
</dbReference>
<sequence>MYFTSLALAAFAVAAYALPVEEATNAAVLPPIHQNVARAAVPQKRQLPLPKESGDQSYAHYAVNHHNKHRQNHTFDGRPTQMIRWNLTAVRTARKVAELCIFAHKMDQDGGGYGQNLAAGYKASNISGTITDLWYNNEVAAYRNLYGQAQPSYDNFGAWGHFSQVVWDGSTQLGCYTADCSAKGLQNVGGSVPPYLTVCNYYPPGNFGGQYAKNVGKPAGGARLSWDWTP</sequence>
<feature type="chain" id="PRO_5040305171" evidence="1">
    <location>
        <begin position="18"/>
        <end position="230"/>
    </location>
</feature>
<keyword evidence="4" id="KW-1185">Reference proteome</keyword>
<dbReference type="PANTHER" id="PTHR10334">
    <property type="entry name" value="CYSTEINE-RICH SECRETORY PROTEIN-RELATED"/>
    <property type="match status" value="1"/>
</dbReference>
<evidence type="ECO:0000256" key="1">
    <source>
        <dbReference type="SAM" id="SignalP"/>
    </source>
</evidence>
<dbReference type="SMART" id="SM00198">
    <property type="entry name" value="SCP"/>
    <property type="match status" value="1"/>
</dbReference>
<dbReference type="Gene3D" id="3.40.33.10">
    <property type="entry name" value="CAP"/>
    <property type="match status" value="1"/>
</dbReference>